<accession>A0A1M5A9W9</accession>
<evidence type="ECO:0000313" key="8">
    <source>
        <dbReference type="EMBL" id="SHF27110.1"/>
    </source>
</evidence>
<name>A0A1M5A9W9_9BACE</name>
<evidence type="ECO:0000259" key="7">
    <source>
        <dbReference type="SMART" id="SM01266"/>
    </source>
</evidence>
<evidence type="ECO:0000256" key="3">
    <source>
        <dbReference type="ARBA" id="ARBA00022737"/>
    </source>
</evidence>
<dbReference type="STRING" id="1297750.SAMN05444405_106199"/>
<feature type="domain" description="Maltose/galactoside acetyltransferase" evidence="7">
    <location>
        <begin position="4"/>
        <end position="58"/>
    </location>
</feature>
<comment type="similarity">
    <text evidence="1 6">Belongs to the transferase hexapeptide repeat family.</text>
</comment>
<dbReference type="Pfam" id="PF12464">
    <property type="entry name" value="Mac"/>
    <property type="match status" value="1"/>
</dbReference>
<dbReference type="AlphaFoldDB" id="A0A1M5A9W9"/>
<dbReference type="PROSITE" id="PS00101">
    <property type="entry name" value="HEXAPEP_TRANSFERASES"/>
    <property type="match status" value="1"/>
</dbReference>
<proteinExistence type="inferred from homology"/>
<keyword evidence="4 6" id="KW-0012">Acyltransferase</keyword>
<dbReference type="Gene3D" id="2.160.10.10">
    <property type="entry name" value="Hexapeptide repeat proteins"/>
    <property type="match status" value="1"/>
</dbReference>
<dbReference type="Pfam" id="PF14602">
    <property type="entry name" value="Hexapep_2"/>
    <property type="match status" value="1"/>
</dbReference>
<evidence type="ECO:0000256" key="1">
    <source>
        <dbReference type="ARBA" id="ARBA00007274"/>
    </source>
</evidence>
<dbReference type="PANTHER" id="PTHR43017:SF1">
    <property type="entry name" value="ACETYLTRANSFERASE YJL218W-RELATED"/>
    <property type="match status" value="1"/>
</dbReference>
<keyword evidence="9" id="KW-1185">Reference proteome</keyword>
<gene>
    <name evidence="8" type="ORF">SAMN05444405_106199</name>
</gene>
<dbReference type="Pfam" id="PF00132">
    <property type="entry name" value="Hexapep"/>
    <property type="match status" value="1"/>
</dbReference>
<protein>
    <recommendedName>
        <fullName evidence="6">Acetyltransferase</fullName>
        <ecNumber evidence="6">2.3.1.-</ecNumber>
    </recommendedName>
</protein>
<evidence type="ECO:0000256" key="2">
    <source>
        <dbReference type="ARBA" id="ARBA00022679"/>
    </source>
</evidence>
<dbReference type="InterPro" id="IPR039369">
    <property type="entry name" value="LacA-like"/>
</dbReference>
<evidence type="ECO:0000256" key="6">
    <source>
        <dbReference type="RuleBase" id="RU367021"/>
    </source>
</evidence>
<evidence type="ECO:0000313" key="9">
    <source>
        <dbReference type="Proteomes" id="UP000184509"/>
    </source>
</evidence>
<dbReference type="InterPro" id="IPR024688">
    <property type="entry name" value="Mac_dom"/>
</dbReference>
<sequence length="193" mass="21196">MTDMEKMAAGEVYWGFNPDFGPLLDKGQDFCFQYNQTSPSDREHKHHLLEGFLRKVGRNVLPNSPINIDLGNMEIGDDTIINFNFVALDEALIKIGNNCFIGPNCSIYTVVHSLTVEERNQGYMYAKPVTINNNCWLGGSVTVLPGVTIGEGSVIGAGSVVTKDIPAGVLAYGNPCKVIRQIKEMPKNDKSDK</sequence>
<dbReference type="EC" id="2.3.1.-" evidence="6"/>
<dbReference type="FunFam" id="2.160.10.10:FF:000025">
    <property type="entry name" value="Hexapeptide-repeat containing-acetyltransferase"/>
    <property type="match status" value="1"/>
</dbReference>
<dbReference type="GO" id="GO:0008870">
    <property type="term" value="F:galactoside O-acetyltransferase activity"/>
    <property type="evidence" value="ECO:0007669"/>
    <property type="project" value="TreeGrafter"/>
</dbReference>
<evidence type="ECO:0000256" key="5">
    <source>
        <dbReference type="ARBA" id="ARBA00055587"/>
    </source>
</evidence>
<dbReference type="SUPFAM" id="SSF51161">
    <property type="entry name" value="Trimeric LpxA-like enzymes"/>
    <property type="match status" value="1"/>
</dbReference>
<dbReference type="EMBL" id="FQTV01000006">
    <property type="protein sequence ID" value="SHF27110.1"/>
    <property type="molecule type" value="Genomic_DNA"/>
</dbReference>
<dbReference type="OrthoDB" id="9812571at2"/>
<dbReference type="InterPro" id="IPR001451">
    <property type="entry name" value="Hexapep"/>
</dbReference>
<dbReference type="CDD" id="cd03357">
    <property type="entry name" value="LbH_MAT_GAT"/>
    <property type="match status" value="1"/>
</dbReference>
<dbReference type="PANTHER" id="PTHR43017">
    <property type="entry name" value="GALACTOSIDE O-ACETYLTRANSFERASE"/>
    <property type="match status" value="1"/>
</dbReference>
<reference evidence="8 9" key="1">
    <citation type="submission" date="2016-11" db="EMBL/GenBank/DDBJ databases">
        <authorList>
            <person name="Jaros S."/>
            <person name="Januszkiewicz K."/>
            <person name="Wedrychowicz H."/>
        </authorList>
    </citation>
    <scope>NUCLEOTIDE SEQUENCE [LARGE SCALE GENOMIC DNA]</scope>
    <source>
        <strain evidence="8 9">DSM 26991</strain>
    </source>
</reference>
<keyword evidence="3" id="KW-0677">Repeat</keyword>
<dbReference type="RefSeq" id="WP_073400919.1">
    <property type="nucleotide sequence ID" value="NZ_FQTV01000006.1"/>
</dbReference>
<evidence type="ECO:0000256" key="4">
    <source>
        <dbReference type="ARBA" id="ARBA00023315"/>
    </source>
</evidence>
<dbReference type="InterPro" id="IPR011004">
    <property type="entry name" value="Trimer_LpxA-like_sf"/>
</dbReference>
<comment type="function">
    <text evidence="5">Acetyltransferase implicated in the O-acetylation of Nod factors.</text>
</comment>
<organism evidence="8 9">
    <name type="scientific">Bacteroides luti</name>
    <dbReference type="NCBI Taxonomy" id="1297750"/>
    <lineage>
        <taxon>Bacteria</taxon>
        <taxon>Pseudomonadati</taxon>
        <taxon>Bacteroidota</taxon>
        <taxon>Bacteroidia</taxon>
        <taxon>Bacteroidales</taxon>
        <taxon>Bacteroidaceae</taxon>
        <taxon>Bacteroides</taxon>
    </lineage>
</organism>
<dbReference type="Proteomes" id="UP000184509">
    <property type="component" value="Unassembled WGS sequence"/>
</dbReference>
<keyword evidence="2 6" id="KW-0808">Transferase</keyword>
<dbReference type="InterPro" id="IPR018357">
    <property type="entry name" value="Hexapep_transf_CS"/>
</dbReference>
<dbReference type="SMART" id="SM01266">
    <property type="entry name" value="Mac"/>
    <property type="match status" value="1"/>
</dbReference>